<evidence type="ECO:0000313" key="3">
    <source>
        <dbReference type="Proteomes" id="UP001234602"/>
    </source>
</evidence>
<accession>A0AAW7IV15</accession>
<gene>
    <name evidence="2" type="ORF">QUF89_24260</name>
</gene>
<feature type="transmembrane region" description="Helical" evidence="1">
    <location>
        <begin position="15"/>
        <end position="40"/>
    </location>
</feature>
<proteinExistence type="predicted"/>
<dbReference type="EMBL" id="JAUCEY010000008">
    <property type="protein sequence ID" value="MDM5455226.1"/>
    <property type="molecule type" value="Genomic_DNA"/>
</dbReference>
<keyword evidence="1" id="KW-1133">Transmembrane helix</keyword>
<keyword evidence="1" id="KW-0812">Transmembrane</keyword>
<evidence type="ECO:0000256" key="1">
    <source>
        <dbReference type="SAM" id="Phobius"/>
    </source>
</evidence>
<organism evidence="2 3">
    <name type="scientific">Peribacillus simplex</name>
    <dbReference type="NCBI Taxonomy" id="1478"/>
    <lineage>
        <taxon>Bacteria</taxon>
        <taxon>Bacillati</taxon>
        <taxon>Bacillota</taxon>
        <taxon>Bacilli</taxon>
        <taxon>Bacillales</taxon>
        <taxon>Bacillaceae</taxon>
        <taxon>Peribacillus</taxon>
    </lineage>
</organism>
<sequence length="243" mass="28309">MGFNVTKVYGKTDTWIGFLGSYIGSVISGFVTLFGVMLSLKFTKYEAMKDKLPEKIEHLEECIDFIDENIDRLSVLERVDVSKMAKLIHLRPTKLYELDPNYNLTPKKNPNIDTTIDEYLKSSEKTIRKHLIKVNAEAHVRQNQFSHRLKKHYDVIINPIKQRVENFQSIIIDAYMETHADEITTGYLVRIDLNDEHRTMLNTIIRDIHLAELKYLGSIIEIHDGLKDDMLVILGRLTRKLDY</sequence>
<comment type="caution">
    <text evidence="2">The sequence shown here is derived from an EMBL/GenBank/DDBJ whole genome shotgun (WGS) entry which is preliminary data.</text>
</comment>
<reference evidence="2" key="1">
    <citation type="submission" date="2023-06" db="EMBL/GenBank/DDBJ databases">
        <title>Comparative genomics of Bacillaceae isolates and their secondary metabolite potential.</title>
        <authorList>
            <person name="Song L."/>
            <person name="Nielsen L.J."/>
            <person name="Mohite O."/>
            <person name="Xu X."/>
            <person name="Weber T."/>
            <person name="Kovacs A.T."/>
        </authorList>
    </citation>
    <scope>NUCLEOTIDE SEQUENCE</scope>
    <source>
        <strain evidence="2">D8_B_37</strain>
    </source>
</reference>
<keyword evidence="1" id="KW-0472">Membrane</keyword>
<dbReference type="AlphaFoldDB" id="A0AAW7IV15"/>
<evidence type="ECO:0000313" key="2">
    <source>
        <dbReference type="EMBL" id="MDM5455226.1"/>
    </source>
</evidence>
<dbReference type="Proteomes" id="UP001234602">
    <property type="component" value="Unassembled WGS sequence"/>
</dbReference>
<protein>
    <submittedName>
        <fullName evidence="2">Uncharacterized protein</fullName>
    </submittedName>
</protein>
<name>A0AAW7IV15_9BACI</name>